<reference evidence="2" key="1">
    <citation type="submission" date="2020-02" db="EMBL/GenBank/DDBJ databases">
        <authorList>
            <person name="Meier V. D."/>
        </authorList>
    </citation>
    <scope>NUCLEOTIDE SEQUENCE</scope>
    <source>
        <strain evidence="2">AVDCRST_MAG72</strain>
    </source>
</reference>
<organism evidence="2">
    <name type="scientific">uncultured Nocardioidaceae bacterium</name>
    <dbReference type="NCBI Taxonomy" id="253824"/>
    <lineage>
        <taxon>Bacteria</taxon>
        <taxon>Bacillati</taxon>
        <taxon>Actinomycetota</taxon>
        <taxon>Actinomycetes</taxon>
        <taxon>Propionibacteriales</taxon>
        <taxon>Nocardioidaceae</taxon>
        <taxon>environmental samples</taxon>
    </lineage>
</organism>
<feature type="non-terminal residue" evidence="2">
    <location>
        <position position="1"/>
    </location>
</feature>
<evidence type="ECO:0000313" key="2">
    <source>
        <dbReference type="EMBL" id="CAA9359367.1"/>
    </source>
</evidence>
<dbReference type="EMBL" id="CADCUJ010000089">
    <property type="protein sequence ID" value="CAA9359367.1"/>
    <property type="molecule type" value="Genomic_DNA"/>
</dbReference>
<name>A0A6J4MH15_9ACTN</name>
<dbReference type="EC" id="3.6.3.14" evidence="2"/>
<dbReference type="AlphaFoldDB" id="A0A6J4MH15"/>
<dbReference type="GO" id="GO:0016787">
    <property type="term" value="F:hydrolase activity"/>
    <property type="evidence" value="ECO:0007669"/>
    <property type="project" value="UniProtKB-KW"/>
</dbReference>
<proteinExistence type="predicted"/>
<feature type="non-terminal residue" evidence="2">
    <location>
        <position position="72"/>
    </location>
</feature>
<accession>A0A6J4MH15</accession>
<protein>
    <submittedName>
        <fullName evidence="2">ATP synthase F0 sector subunit c</fullName>
        <ecNumber evidence="2">3.6.3.14</ecNumber>
    </submittedName>
</protein>
<evidence type="ECO:0000256" key="1">
    <source>
        <dbReference type="SAM" id="MobiDB-lite"/>
    </source>
</evidence>
<gene>
    <name evidence="2" type="ORF">AVDCRST_MAG72-2123</name>
</gene>
<sequence>GRHSQRLAQHDRLRSGRHRPRCRYRPDLRRVHPGSRPPARGTGAPADHCVHRLRTRRGAGHHRYRSRLRPRL</sequence>
<keyword evidence="2" id="KW-0378">Hydrolase</keyword>
<feature type="compositionally biased region" description="Basic residues" evidence="1">
    <location>
        <begin position="51"/>
        <end position="72"/>
    </location>
</feature>
<feature type="region of interest" description="Disordered" evidence="1">
    <location>
        <begin position="1"/>
        <end position="72"/>
    </location>
</feature>